<protein>
    <submittedName>
        <fullName evidence="2">Uncharacterized protein</fullName>
    </submittedName>
</protein>
<dbReference type="AlphaFoldDB" id="A0A1Q3AQL0"/>
<name>A0A1Q3AQL0_CEPFO</name>
<evidence type="ECO:0000256" key="1">
    <source>
        <dbReference type="SAM" id="MobiDB-lite"/>
    </source>
</evidence>
<feature type="compositionally biased region" description="Basic residues" evidence="1">
    <location>
        <begin position="36"/>
        <end position="51"/>
    </location>
</feature>
<evidence type="ECO:0000313" key="3">
    <source>
        <dbReference type="Proteomes" id="UP000187406"/>
    </source>
</evidence>
<dbReference type="Proteomes" id="UP000187406">
    <property type="component" value="Unassembled WGS sequence"/>
</dbReference>
<feature type="region of interest" description="Disordered" evidence="1">
    <location>
        <begin position="1"/>
        <end position="63"/>
    </location>
</feature>
<sequence>MEDGQNMDASGTQDNYMTKPLDQRDCTKSRSDIMLRRLKNRERQRRYRAKKRLEAEKKRSSVINQSTTPQVELQLNELQLNGNHNACITRIHCKRDWKKDARRAHARKYQDSTANFATPPPTLTNGIQTVCVASGTMVDSPLERNILHEKSFSPVNCETQKPIIGRRDWKAEARNKNN</sequence>
<feature type="compositionally biased region" description="Polar residues" evidence="1">
    <location>
        <begin position="7"/>
        <end position="16"/>
    </location>
</feature>
<feature type="non-terminal residue" evidence="2">
    <location>
        <position position="178"/>
    </location>
</feature>
<dbReference type="InParanoid" id="A0A1Q3AQL0"/>
<gene>
    <name evidence="2" type="ORF">CFOL_v3_01573</name>
</gene>
<reference evidence="3" key="1">
    <citation type="submission" date="2016-04" db="EMBL/GenBank/DDBJ databases">
        <title>Cephalotus genome sequencing.</title>
        <authorList>
            <person name="Fukushima K."/>
            <person name="Hasebe M."/>
            <person name="Fang X."/>
        </authorList>
    </citation>
    <scope>NUCLEOTIDE SEQUENCE [LARGE SCALE GENOMIC DNA]</scope>
    <source>
        <strain evidence="3">cv. St1</strain>
    </source>
</reference>
<evidence type="ECO:0000313" key="2">
    <source>
        <dbReference type="EMBL" id="GAV58037.1"/>
    </source>
</evidence>
<comment type="caution">
    <text evidence="2">The sequence shown here is derived from an EMBL/GenBank/DDBJ whole genome shotgun (WGS) entry which is preliminary data.</text>
</comment>
<organism evidence="2 3">
    <name type="scientific">Cephalotus follicularis</name>
    <name type="common">Albany pitcher plant</name>
    <dbReference type="NCBI Taxonomy" id="3775"/>
    <lineage>
        <taxon>Eukaryota</taxon>
        <taxon>Viridiplantae</taxon>
        <taxon>Streptophyta</taxon>
        <taxon>Embryophyta</taxon>
        <taxon>Tracheophyta</taxon>
        <taxon>Spermatophyta</taxon>
        <taxon>Magnoliopsida</taxon>
        <taxon>eudicotyledons</taxon>
        <taxon>Gunneridae</taxon>
        <taxon>Pentapetalae</taxon>
        <taxon>rosids</taxon>
        <taxon>fabids</taxon>
        <taxon>Oxalidales</taxon>
        <taxon>Cephalotaceae</taxon>
        <taxon>Cephalotus</taxon>
    </lineage>
</organism>
<keyword evidence="3" id="KW-1185">Reference proteome</keyword>
<dbReference type="EMBL" id="BDDD01000051">
    <property type="protein sequence ID" value="GAV58037.1"/>
    <property type="molecule type" value="Genomic_DNA"/>
</dbReference>
<dbReference type="OrthoDB" id="763417at2759"/>
<dbReference type="FunCoup" id="A0A1Q3AQL0">
    <property type="interactions" value="2"/>
</dbReference>
<proteinExistence type="predicted"/>
<feature type="compositionally biased region" description="Basic and acidic residues" evidence="1">
    <location>
        <begin position="21"/>
        <end position="35"/>
    </location>
</feature>
<accession>A0A1Q3AQL0</accession>